<evidence type="ECO:0000313" key="2">
    <source>
        <dbReference type="Proteomes" id="UP001268864"/>
    </source>
</evidence>
<name>A0ABU2FS23_9EURY</name>
<evidence type="ECO:0000313" key="1">
    <source>
        <dbReference type="EMBL" id="MDS0283046.1"/>
    </source>
</evidence>
<dbReference type="EMBL" id="JAMQOS010000004">
    <property type="protein sequence ID" value="MDS0283046.1"/>
    <property type="molecule type" value="Genomic_DNA"/>
</dbReference>
<comment type="caution">
    <text evidence="1">The sequence shown here is derived from an EMBL/GenBank/DDBJ whole genome shotgun (WGS) entry which is preliminary data.</text>
</comment>
<organism evidence="1 2">
    <name type="scientific">Haloarcula onubensis</name>
    <dbReference type="NCBI Taxonomy" id="2950539"/>
    <lineage>
        <taxon>Archaea</taxon>
        <taxon>Methanobacteriati</taxon>
        <taxon>Methanobacteriota</taxon>
        <taxon>Stenosarchaea group</taxon>
        <taxon>Halobacteria</taxon>
        <taxon>Halobacteriales</taxon>
        <taxon>Haloarculaceae</taxon>
        <taxon>Haloarcula</taxon>
    </lineage>
</organism>
<protein>
    <recommendedName>
        <fullName evidence="3">Sugar phosphate isomerase/epimerase</fullName>
    </recommendedName>
</protein>
<proteinExistence type="predicted"/>
<evidence type="ECO:0008006" key="3">
    <source>
        <dbReference type="Google" id="ProtNLM"/>
    </source>
</evidence>
<gene>
    <name evidence="1" type="ORF">NDI86_13015</name>
</gene>
<sequence>MTRNRQVGFVSQAHTGDISWRESIGQAVEFGFDFVELYMDGAAERTNLDAAYQGLSKRKLGGWWAAVRPPES</sequence>
<dbReference type="Proteomes" id="UP001268864">
    <property type="component" value="Unassembled WGS sequence"/>
</dbReference>
<keyword evidence="2" id="KW-1185">Reference proteome</keyword>
<accession>A0ABU2FS23</accession>
<dbReference type="RefSeq" id="WP_310900881.1">
    <property type="nucleotide sequence ID" value="NZ_JAMQOS010000004.1"/>
</dbReference>
<reference evidence="1 2" key="1">
    <citation type="submission" date="2022-06" db="EMBL/GenBank/DDBJ databases">
        <title>Halomicroarcula sp. a new haloarchaeum isolate from saline soil.</title>
        <authorList>
            <person name="Strakova D."/>
            <person name="Galisteo C."/>
            <person name="Sanchez-Porro C."/>
            <person name="Ventosa A."/>
        </authorList>
    </citation>
    <scope>NUCLEOTIDE SEQUENCE [LARGE SCALE GENOMIC DNA]</scope>
    <source>
        <strain evidence="1 2">S3CR25-11</strain>
    </source>
</reference>